<evidence type="ECO:0000313" key="11">
    <source>
        <dbReference type="EnsemblMetazoa" id="tetur01g16290.1"/>
    </source>
</evidence>
<name>T1JU24_TETUR</name>
<dbReference type="GO" id="GO:0005524">
    <property type="term" value="F:ATP binding"/>
    <property type="evidence" value="ECO:0007669"/>
    <property type="project" value="UniProtKB-KW"/>
</dbReference>
<comment type="similarity">
    <text evidence="2">Belongs to the ABC transporter superfamily. ABCG family. Eye pigment precursor importer (TC 3.A.1.204) subfamily.</text>
</comment>
<dbReference type="Pfam" id="PF00005">
    <property type="entry name" value="ABC_tran"/>
    <property type="match status" value="1"/>
</dbReference>
<keyword evidence="5" id="KW-0547">Nucleotide-binding</keyword>
<keyword evidence="4 9" id="KW-0812">Transmembrane</keyword>
<evidence type="ECO:0000256" key="4">
    <source>
        <dbReference type="ARBA" id="ARBA00022692"/>
    </source>
</evidence>
<keyword evidence="12" id="KW-1185">Reference proteome</keyword>
<comment type="subcellular location">
    <subcellularLocation>
        <location evidence="1">Membrane</location>
        <topology evidence="1">Multi-pass membrane protein</topology>
    </subcellularLocation>
</comment>
<proteinExistence type="inferred from homology"/>
<evidence type="ECO:0000256" key="3">
    <source>
        <dbReference type="ARBA" id="ARBA00022448"/>
    </source>
</evidence>
<dbReference type="AlphaFoldDB" id="T1JU24"/>
<evidence type="ECO:0000259" key="10">
    <source>
        <dbReference type="PROSITE" id="PS50893"/>
    </source>
</evidence>
<evidence type="ECO:0000256" key="1">
    <source>
        <dbReference type="ARBA" id="ARBA00004141"/>
    </source>
</evidence>
<feature type="domain" description="ABC transporter" evidence="10">
    <location>
        <begin position="2"/>
        <end position="254"/>
    </location>
</feature>
<evidence type="ECO:0000256" key="6">
    <source>
        <dbReference type="ARBA" id="ARBA00022840"/>
    </source>
</evidence>
<dbReference type="EnsemblMetazoa" id="tetur01g16290.1">
    <property type="protein sequence ID" value="tetur01g16290.1"/>
    <property type="gene ID" value="tetur01g16290"/>
</dbReference>
<dbReference type="Gene3D" id="3.40.50.300">
    <property type="entry name" value="P-loop containing nucleotide triphosphate hydrolases"/>
    <property type="match status" value="1"/>
</dbReference>
<dbReference type="PROSITE" id="PS50893">
    <property type="entry name" value="ABC_TRANSPORTER_2"/>
    <property type="match status" value="1"/>
</dbReference>
<dbReference type="GO" id="GO:0016887">
    <property type="term" value="F:ATP hydrolysis activity"/>
    <property type="evidence" value="ECO:0007669"/>
    <property type="project" value="InterPro"/>
</dbReference>
<evidence type="ECO:0000256" key="2">
    <source>
        <dbReference type="ARBA" id="ARBA00005814"/>
    </source>
</evidence>
<keyword evidence="6" id="KW-0067">ATP-binding</keyword>
<organism evidence="11 12">
    <name type="scientific">Tetranychus urticae</name>
    <name type="common">Two-spotted spider mite</name>
    <dbReference type="NCBI Taxonomy" id="32264"/>
    <lineage>
        <taxon>Eukaryota</taxon>
        <taxon>Metazoa</taxon>
        <taxon>Ecdysozoa</taxon>
        <taxon>Arthropoda</taxon>
        <taxon>Chelicerata</taxon>
        <taxon>Arachnida</taxon>
        <taxon>Acari</taxon>
        <taxon>Acariformes</taxon>
        <taxon>Trombidiformes</taxon>
        <taxon>Prostigmata</taxon>
        <taxon>Eleutherengona</taxon>
        <taxon>Raphignathae</taxon>
        <taxon>Tetranychoidea</taxon>
        <taxon>Tetranychidae</taxon>
        <taxon>Tetranychus</taxon>
    </lineage>
</organism>
<dbReference type="Pfam" id="PF01061">
    <property type="entry name" value="ABC2_membrane"/>
    <property type="match status" value="1"/>
</dbReference>
<dbReference type="eggNOG" id="KOG0061">
    <property type="taxonomic scope" value="Eukaryota"/>
</dbReference>
<keyword evidence="7 9" id="KW-1133">Transmembrane helix</keyword>
<keyword evidence="3" id="KW-0813">Transport</keyword>
<dbReference type="Proteomes" id="UP000015104">
    <property type="component" value="Unassembled WGS sequence"/>
</dbReference>
<dbReference type="HOGENOM" id="CLU_000604_57_9_1"/>
<dbReference type="SMART" id="SM00382">
    <property type="entry name" value="AAA"/>
    <property type="match status" value="1"/>
</dbReference>
<dbReference type="GO" id="GO:0043190">
    <property type="term" value="C:ATP-binding cassette (ABC) transporter complex"/>
    <property type="evidence" value="ECO:0007669"/>
    <property type="project" value="TreeGrafter"/>
</dbReference>
<dbReference type="FunFam" id="3.40.50.300:FF:001473">
    <property type="entry name" value="ATP-binding cassette transporter"/>
    <property type="match status" value="1"/>
</dbReference>
<dbReference type="GO" id="GO:0140359">
    <property type="term" value="F:ABC-type transporter activity"/>
    <property type="evidence" value="ECO:0007669"/>
    <property type="project" value="InterPro"/>
</dbReference>
<evidence type="ECO:0000256" key="9">
    <source>
        <dbReference type="SAM" id="Phobius"/>
    </source>
</evidence>
<dbReference type="PANTHER" id="PTHR48041">
    <property type="entry name" value="ABC TRANSPORTER G FAMILY MEMBER 28"/>
    <property type="match status" value="1"/>
</dbReference>
<accession>T1JU24</accession>
<dbReference type="InterPro" id="IPR050352">
    <property type="entry name" value="ABCG_transporters"/>
</dbReference>
<dbReference type="SUPFAM" id="SSF52540">
    <property type="entry name" value="P-loop containing nucleoside triphosphate hydrolases"/>
    <property type="match status" value="1"/>
</dbReference>
<dbReference type="STRING" id="32264.T1JU24"/>
<evidence type="ECO:0000256" key="7">
    <source>
        <dbReference type="ARBA" id="ARBA00022989"/>
    </source>
</evidence>
<dbReference type="InterPro" id="IPR013525">
    <property type="entry name" value="ABC2_TM"/>
</dbReference>
<keyword evidence="8 9" id="KW-0472">Membrane</keyword>
<evidence type="ECO:0000313" key="12">
    <source>
        <dbReference type="Proteomes" id="UP000015104"/>
    </source>
</evidence>
<protein>
    <recommendedName>
        <fullName evidence="10">ABC transporter domain-containing protein</fullName>
    </recommendedName>
</protein>
<dbReference type="PANTHER" id="PTHR48041:SF113">
    <property type="entry name" value="ATP-BINDING CASSETTE SUB-FAMILY G MEMBER 5"/>
    <property type="match status" value="1"/>
</dbReference>
<dbReference type="InterPro" id="IPR027417">
    <property type="entry name" value="P-loop_NTPase"/>
</dbReference>
<sequence length="643" mass="72447">MIELIGVSHTGPIVPPNRATIWSKLTGSLAKGLILKDVSFEVYSGEVMAILGSKGSGKRALIDVIGHRVTGQGSTKGQILLNDVPLTLRLFQEQCGFVSKRTQLIPGLTVRQSLQYMANMTMKTSQTMKKTRIKQVLADLALTGLANRKVDTLSLPEAKRLAIGLQIVRDPLLLVLDDPTSSLDPLNTYFVISILSNHVKKYGRIVILTMDKPRSDIFPFLDRVTYLCLGDVVYTGSTRMMMDYFRSIGFPCPELENPLMYYLCLSTVDRRSRDRFIESSSQIAALVDKFKVEGHEYRKYSGSPAAINGAGPLSPSIPLTAYGRASTWNVTMALMGRQFSSLFTWTNIARRIFVLPLFFLLLYIFILPKLPSQQQSFQTRSGLFLNCITVINFVTPALTAYSFAPHRNRFYEESSRLSLYRGPLFILTQILTSIPYNLITIGICGSIIYWAAGLRYDAYYLERWGLFTAILWAVHTFAEQHTVAFLCFIKSPFTASVTSSTFLNLYMVFGCAFLRSTLSAPEWMSYLEFANIYYYAYWSFSFLEFHDNDALTQAPALSPTTGLLEECPMNVIPGKCLFINGTHFLSQRYKEGIDASKNLLPEWSLTHYKNYALNLVFILSSYALNTIVYIIPIPGSIKSKFRD</sequence>
<evidence type="ECO:0000256" key="8">
    <source>
        <dbReference type="ARBA" id="ARBA00023136"/>
    </source>
</evidence>
<dbReference type="EMBL" id="CAEY01000486">
    <property type="status" value="NOT_ANNOTATED_CDS"/>
    <property type="molecule type" value="Genomic_DNA"/>
</dbReference>
<feature type="transmembrane region" description="Helical" evidence="9">
    <location>
        <begin position="501"/>
        <end position="518"/>
    </location>
</feature>
<evidence type="ECO:0000256" key="5">
    <source>
        <dbReference type="ARBA" id="ARBA00022741"/>
    </source>
</evidence>
<reference evidence="12" key="1">
    <citation type="submission" date="2011-08" db="EMBL/GenBank/DDBJ databases">
        <authorList>
            <person name="Rombauts S."/>
        </authorList>
    </citation>
    <scope>NUCLEOTIDE SEQUENCE</scope>
    <source>
        <strain evidence="12">London</strain>
    </source>
</reference>
<dbReference type="InterPro" id="IPR003439">
    <property type="entry name" value="ABC_transporter-like_ATP-bd"/>
</dbReference>
<feature type="transmembrane region" description="Helical" evidence="9">
    <location>
        <begin position="424"/>
        <end position="452"/>
    </location>
</feature>
<feature type="transmembrane region" description="Helical" evidence="9">
    <location>
        <begin position="352"/>
        <end position="371"/>
    </location>
</feature>
<feature type="transmembrane region" description="Helical" evidence="9">
    <location>
        <begin position="464"/>
        <end position="489"/>
    </location>
</feature>
<dbReference type="InterPro" id="IPR003593">
    <property type="entry name" value="AAA+_ATPase"/>
</dbReference>
<feature type="transmembrane region" description="Helical" evidence="9">
    <location>
        <begin position="383"/>
        <end position="404"/>
    </location>
</feature>
<reference evidence="11" key="2">
    <citation type="submission" date="2015-06" db="UniProtKB">
        <authorList>
            <consortium name="EnsemblMetazoa"/>
        </authorList>
    </citation>
    <scope>IDENTIFICATION</scope>
</reference>
<feature type="transmembrane region" description="Helical" evidence="9">
    <location>
        <begin position="611"/>
        <end position="632"/>
    </location>
</feature>